<accession>A0A0A8B3R6</accession>
<dbReference type="Gene3D" id="1.20.1720.10">
    <property type="entry name" value="Multidrug resistance protein D"/>
    <property type="match status" value="1"/>
</dbReference>
<evidence type="ECO:0000259" key="7">
    <source>
        <dbReference type="PROSITE" id="PS50850"/>
    </source>
</evidence>
<feature type="transmembrane region" description="Helical" evidence="6">
    <location>
        <begin position="12"/>
        <end position="28"/>
    </location>
</feature>
<dbReference type="InterPro" id="IPR011701">
    <property type="entry name" value="MFS"/>
</dbReference>
<dbReference type="RefSeq" id="WP_039689190.1">
    <property type="nucleotide sequence ID" value="NZ_CP009302.1"/>
</dbReference>
<feature type="domain" description="Major facilitator superfamily (MFS) profile" evidence="7">
    <location>
        <begin position="13"/>
        <end position="397"/>
    </location>
</feature>
<dbReference type="PROSITE" id="PS50850">
    <property type="entry name" value="MFS"/>
    <property type="match status" value="1"/>
</dbReference>
<dbReference type="STRING" id="1531429.JI75_04975"/>
<dbReference type="InterPro" id="IPR020846">
    <property type="entry name" value="MFS_dom"/>
</dbReference>
<feature type="transmembrane region" description="Helical" evidence="6">
    <location>
        <begin position="342"/>
        <end position="365"/>
    </location>
</feature>
<keyword evidence="2" id="KW-0813">Transport</keyword>
<evidence type="ECO:0000256" key="6">
    <source>
        <dbReference type="SAM" id="Phobius"/>
    </source>
</evidence>
<dbReference type="OrthoDB" id="9814303at2"/>
<dbReference type="SUPFAM" id="SSF103473">
    <property type="entry name" value="MFS general substrate transporter"/>
    <property type="match status" value="1"/>
</dbReference>
<dbReference type="GO" id="GO:0022857">
    <property type="term" value="F:transmembrane transporter activity"/>
    <property type="evidence" value="ECO:0007669"/>
    <property type="project" value="InterPro"/>
</dbReference>
<evidence type="ECO:0000313" key="9">
    <source>
        <dbReference type="Proteomes" id="UP000031121"/>
    </source>
</evidence>
<feature type="transmembrane region" description="Helical" evidence="6">
    <location>
        <begin position="250"/>
        <end position="270"/>
    </location>
</feature>
<sequence>MGNVGRRMGDRQTVMLASIWITVIWLAADMYLPALPTLVAEFSTTEAVINSTMMANTMSLALGSLLGGPITDKVGRRTPLLAAAVLVIAANAACACATSPEQLIALRIFAGSGGGLIISTVMAVLRDRFNADKLASAVTISQSFAVLGPLVAPFLGSLLLTFASWRGIYVLLAVLSAACFVWTLALEETLPPEQRADTSIAGSLGLVFEIARDRSFMLALLALCMAPLTFGTYLLTCSYVYLQFFGLDYVGYSICYFIAILIELAAPFIYERLSRKVSPMAIMIAIGGLLALAGGLIIAIGTASPAAFLFGCAFFIIASGMGRAFAYVVLMGSRKRNAGSASALITFSINLFAGFGAPIASIPLWPNHVVGTGVPSLFAGVMLLALTFILVGPVGSKILDKMPKAHGESS</sequence>
<keyword evidence="3 6" id="KW-0812">Transmembrane</keyword>
<proteinExistence type="predicted"/>
<dbReference type="Proteomes" id="UP000031121">
    <property type="component" value="Chromosome"/>
</dbReference>
<dbReference type="EMBL" id="CP009302">
    <property type="protein sequence ID" value="AJC12116.1"/>
    <property type="molecule type" value="Genomic_DNA"/>
</dbReference>
<dbReference type="KEGG" id="cbac:JI75_04975"/>
<dbReference type="InterPro" id="IPR036259">
    <property type="entry name" value="MFS_trans_sf"/>
</dbReference>
<dbReference type="PANTHER" id="PTHR23502:SF132">
    <property type="entry name" value="POLYAMINE TRANSPORTER 2-RELATED"/>
    <property type="match status" value="1"/>
</dbReference>
<feature type="transmembrane region" description="Helical" evidence="6">
    <location>
        <begin position="307"/>
        <end position="330"/>
    </location>
</feature>
<dbReference type="AlphaFoldDB" id="A0A0A8B3R6"/>
<feature type="transmembrane region" description="Helical" evidence="6">
    <location>
        <begin position="80"/>
        <end position="98"/>
    </location>
</feature>
<evidence type="ECO:0000256" key="2">
    <source>
        <dbReference type="ARBA" id="ARBA00022448"/>
    </source>
</evidence>
<evidence type="ECO:0000256" key="5">
    <source>
        <dbReference type="ARBA" id="ARBA00023136"/>
    </source>
</evidence>
<feature type="transmembrane region" description="Helical" evidence="6">
    <location>
        <begin position="48"/>
        <end position="68"/>
    </location>
</feature>
<dbReference type="HOGENOM" id="CLU_001265_47_0_11"/>
<feature type="transmembrane region" description="Helical" evidence="6">
    <location>
        <begin position="168"/>
        <end position="186"/>
    </location>
</feature>
<dbReference type="PANTHER" id="PTHR23502">
    <property type="entry name" value="MAJOR FACILITATOR SUPERFAMILY"/>
    <property type="match status" value="1"/>
</dbReference>
<dbReference type="Pfam" id="PF07690">
    <property type="entry name" value="MFS_1"/>
    <property type="match status" value="1"/>
</dbReference>
<reference evidence="9" key="1">
    <citation type="submission" date="2014-08" db="EMBL/GenBank/DDBJ databases">
        <title>Coriobacteriaceae sp. complete genome.</title>
        <authorList>
            <person name="Looft T."/>
            <person name="Bayles D.O."/>
            <person name="Stanton T.B."/>
        </authorList>
    </citation>
    <scope>NUCLEOTIDE SEQUENCE [LARGE SCALE GENOMIC DNA]</scope>
    <source>
        <strain evidence="9">68-1-3</strain>
    </source>
</reference>
<feature type="transmembrane region" description="Helical" evidence="6">
    <location>
        <begin position="282"/>
        <end position="301"/>
    </location>
</feature>
<organism evidence="8 9">
    <name type="scientific">Berryella intestinalis</name>
    <dbReference type="NCBI Taxonomy" id="1531429"/>
    <lineage>
        <taxon>Bacteria</taxon>
        <taxon>Bacillati</taxon>
        <taxon>Actinomycetota</taxon>
        <taxon>Coriobacteriia</taxon>
        <taxon>Eggerthellales</taxon>
        <taxon>Eggerthellaceae</taxon>
        <taxon>Berryella</taxon>
    </lineage>
</organism>
<evidence type="ECO:0000256" key="3">
    <source>
        <dbReference type="ARBA" id="ARBA00022692"/>
    </source>
</evidence>
<gene>
    <name evidence="8" type="ORF">JI75_04975</name>
</gene>
<keyword evidence="4 6" id="KW-1133">Transmembrane helix</keyword>
<evidence type="ECO:0000256" key="4">
    <source>
        <dbReference type="ARBA" id="ARBA00022989"/>
    </source>
</evidence>
<comment type="subcellular location">
    <subcellularLocation>
        <location evidence="1">Cell membrane</location>
        <topology evidence="1">Multi-pass membrane protein</topology>
    </subcellularLocation>
</comment>
<keyword evidence="5 6" id="KW-0472">Membrane</keyword>
<feature type="transmembrane region" description="Helical" evidence="6">
    <location>
        <begin position="218"/>
        <end position="244"/>
    </location>
</feature>
<keyword evidence="9" id="KW-1185">Reference proteome</keyword>
<feature type="transmembrane region" description="Helical" evidence="6">
    <location>
        <begin position="377"/>
        <end position="395"/>
    </location>
</feature>
<evidence type="ECO:0000256" key="1">
    <source>
        <dbReference type="ARBA" id="ARBA00004651"/>
    </source>
</evidence>
<evidence type="ECO:0000313" key="8">
    <source>
        <dbReference type="EMBL" id="AJC12116.1"/>
    </source>
</evidence>
<dbReference type="GO" id="GO:0005886">
    <property type="term" value="C:plasma membrane"/>
    <property type="evidence" value="ECO:0007669"/>
    <property type="project" value="UniProtKB-SubCell"/>
</dbReference>
<feature type="transmembrane region" description="Helical" evidence="6">
    <location>
        <begin position="104"/>
        <end position="125"/>
    </location>
</feature>
<feature type="transmembrane region" description="Helical" evidence="6">
    <location>
        <begin position="137"/>
        <end position="162"/>
    </location>
</feature>
<name>A0A0A8B3R6_9ACTN</name>
<protein>
    <recommendedName>
        <fullName evidence="7">Major facilitator superfamily (MFS) profile domain-containing protein</fullName>
    </recommendedName>
</protein>
<reference evidence="8 9" key="2">
    <citation type="journal article" date="2015" name="Genome Announc.">
        <title>Complete Genome Sequence of Coriobacteriaceae Strain 68-1-3, a Novel Mucus-Degrading Isolate from the Swine Intestinal Tract.</title>
        <authorList>
            <person name="Looft T."/>
            <person name="Bayles D.O."/>
            <person name="Alt D.P."/>
            <person name="Stanton T.B."/>
        </authorList>
    </citation>
    <scope>NUCLEOTIDE SEQUENCE [LARGE SCALE GENOMIC DNA]</scope>
    <source>
        <strain evidence="8 9">68-1-3</strain>
    </source>
</reference>